<keyword evidence="3" id="KW-0808">Transferase</keyword>
<keyword evidence="4" id="KW-1185">Reference proteome</keyword>
<evidence type="ECO:0000256" key="1">
    <source>
        <dbReference type="ARBA" id="ARBA00006739"/>
    </source>
</evidence>
<evidence type="ECO:0000313" key="3">
    <source>
        <dbReference type="EMBL" id="MFD2671975.1"/>
    </source>
</evidence>
<name>A0ABW5RB63_9BACL</name>
<comment type="similarity">
    <text evidence="1">Belongs to the glycosyltransferase 2 family.</text>
</comment>
<dbReference type="GO" id="GO:0016757">
    <property type="term" value="F:glycosyltransferase activity"/>
    <property type="evidence" value="ECO:0007669"/>
    <property type="project" value="UniProtKB-KW"/>
</dbReference>
<accession>A0ABW5RB63</accession>
<dbReference type="Pfam" id="PF00535">
    <property type="entry name" value="Glycos_transf_2"/>
    <property type="match status" value="1"/>
</dbReference>
<dbReference type="RefSeq" id="WP_379929452.1">
    <property type="nucleotide sequence ID" value="NZ_JBHUMM010000023.1"/>
</dbReference>
<gene>
    <name evidence="3" type="ORF">ACFSUC_10200</name>
</gene>
<dbReference type="SUPFAM" id="SSF53448">
    <property type="entry name" value="Nucleotide-diphospho-sugar transferases"/>
    <property type="match status" value="1"/>
</dbReference>
<organism evidence="3 4">
    <name type="scientific">Marinicrinis sediminis</name>
    <dbReference type="NCBI Taxonomy" id="1652465"/>
    <lineage>
        <taxon>Bacteria</taxon>
        <taxon>Bacillati</taxon>
        <taxon>Bacillota</taxon>
        <taxon>Bacilli</taxon>
        <taxon>Bacillales</taxon>
        <taxon>Paenibacillaceae</taxon>
    </lineage>
</organism>
<dbReference type="Gene3D" id="3.40.50.720">
    <property type="entry name" value="NAD(P)-binding Rossmann-like Domain"/>
    <property type="match status" value="1"/>
</dbReference>
<protein>
    <submittedName>
        <fullName evidence="3">Glycosyltransferase</fullName>
        <ecNumber evidence="3">2.4.-.-</ecNumber>
    </submittedName>
</protein>
<evidence type="ECO:0000259" key="2">
    <source>
        <dbReference type="Pfam" id="PF00535"/>
    </source>
</evidence>
<feature type="domain" description="Glycosyltransferase 2-like" evidence="2">
    <location>
        <begin position="5"/>
        <end position="134"/>
    </location>
</feature>
<proteinExistence type="inferred from homology"/>
<keyword evidence="3" id="KW-0328">Glycosyltransferase</keyword>
<sequence length="359" mass="40717">MSKVSIITACYNSEDSIERTMKSVLNQKIRANTEYIIVDGGSTDRTMEIIAQYQSQLDKVISEPDEGIYDAFNKGIAASTGDIIYFLNSDDYLLDSDVVDEMATYMDESDLAAVYGNILRIDAMNGIDQVYGREFSLEDFKRGYMPPHQAFFVRREMFDKYGLFNLKYKSSGDFNFILEVFLGEQEKMKYINRTVAAFQIGGLSTGYHTRIMGMRETERIIADRFQINADLSSAEVENNARYRQWLERLLLDGDGVTSTLKEQGVQRVAIFGTMNTALYLLKDLEKEGIEVLCFIDNNTNMQGRQLKGINIVPQQWLSVHGSELDAVIVSVENANDKQIMNELKGVCGPVQVISWKELV</sequence>
<evidence type="ECO:0000313" key="4">
    <source>
        <dbReference type="Proteomes" id="UP001597497"/>
    </source>
</evidence>
<dbReference type="PANTHER" id="PTHR22916">
    <property type="entry name" value="GLYCOSYLTRANSFERASE"/>
    <property type="match status" value="1"/>
</dbReference>
<dbReference type="Gene3D" id="3.90.550.10">
    <property type="entry name" value="Spore Coat Polysaccharide Biosynthesis Protein SpsA, Chain A"/>
    <property type="match status" value="1"/>
</dbReference>
<dbReference type="PANTHER" id="PTHR22916:SF3">
    <property type="entry name" value="UDP-GLCNAC:BETAGAL BETA-1,3-N-ACETYLGLUCOSAMINYLTRANSFERASE-LIKE PROTEIN 1"/>
    <property type="match status" value="1"/>
</dbReference>
<dbReference type="InterPro" id="IPR029044">
    <property type="entry name" value="Nucleotide-diphossugar_trans"/>
</dbReference>
<comment type="caution">
    <text evidence="3">The sequence shown here is derived from an EMBL/GenBank/DDBJ whole genome shotgun (WGS) entry which is preliminary data.</text>
</comment>
<dbReference type="CDD" id="cd06433">
    <property type="entry name" value="GT_2_WfgS_like"/>
    <property type="match status" value="1"/>
</dbReference>
<dbReference type="Proteomes" id="UP001597497">
    <property type="component" value="Unassembled WGS sequence"/>
</dbReference>
<dbReference type="EC" id="2.4.-.-" evidence="3"/>
<dbReference type="InterPro" id="IPR001173">
    <property type="entry name" value="Glyco_trans_2-like"/>
</dbReference>
<dbReference type="EMBL" id="JBHUMM010000023">
    <property type="protein sequence ID" value="MFD2671975.1"/>
    <property type="molecule type" value="Genomic_DNA"/>
</dbReference>
<reference evidence="4" key="1">
    <citation type="journal article" date="2019" name="Int. J. Syst. Evol. Microbiol.">
        <title>The Global Catalogue of Microorganisms (GCM) 10K type strain sequencing project: providing services to taxonomists for standard genome sequencing and annotation.</title>
        <authorList>
            <consortium name="The Broad Institute Genomics Platform"/>
            <consortium name="The Broad Institute Genome Sequencing Center for Infectious Disease"/>
            <person name="Wu L."/>
            <person name="Ma J."/>
        </authorList>
    </citation>
    <scope>NUCLEOTIDE SEQUENCE [LARGE SCALE GENOMIC DNA]</scope>
    <source>
        <strain evidence="4">KCTC 33676</strain>
    </source>
</reference>